<proteinExistence type="predicted"/>
<dbReference type="PANTHER" id="PTHR33324">
    <property type="entry name" value="EXPRESSED PROTEIN"/>
    <property type="match status" value="1"/>
</dbReference>
<dbReference type="Proteomes" id="UP001234581">
    <property type="component" value="Unassembled WGS sequence"/>
</dbReference>
<reference evidence="2 3" key="1">
    <citation type="submission" date="2023-03" db="EMBL/GenBank/DDBJ databases">
        <title>Genome sequence of Lichtheimia ornata CBS 291.66.</title>
        <authorList>
            <person name="Mohabir J.T."/>
            <person name="Shea T.P."/>
            <person name="Kurbessoian T."/>
            <person name="Berby B."/>
            <person name="Fontaine J."/>
            <person name="Livny J."/>
            <person name="Gnirke A."/>
            <person name="Stajich J.E."/>
            <person name="Cuomo C.A."/>
        </authorList>
    </citation>
    <scope>NUCLEOTIDE SEQUENCE [LARGE SCALE GENOMIC DNA]</scope>
    <source>
        <strain evidence="2">CBS 291.66</strain>
    </source>
</reference>
<organism evidence="2 3">
    <name type="scientific">Lichtheimia ornata</name>
    <dbReference type="NCBI Taxonomy" id="688661"/>
    <lineage>
        <taxon>Eukaryota</taxon>
        <taxon>Fungi</taxon>
        <taxon>Fungi incertae sedis</taxon>
        <taxon>Mucoromycota</taxon>
        <taxon>Mucoromycotina</taxon>
        <taxon>Mucoromycetes</taxon>
        <taxon>Mucorales</taxon>
        <taxon>Lichtheimiaceae</taxon>
        <taxon>Lichtheimia</taxon>
    </lineage>
</organism>
<feature type="compositionally biased region" description="Low complexity" evidence="1">
    <location>
        <begin position="120"/>
        <end position="129"/>
    </location>
</feature>
<feature type="region of interest" description="Disordered" evidence="1">
    <location>
        <begin position="120"/>
        <end position="194"/>
    </location>
</feature>
<dbReference type="PANTHER" id="PTHR33324:SF2">
    <property type="entry name" value="MYB_SANT-LIKE DNA-BINDING DOMAIN-CONTAINING PROTEIN"/>
    <property type="match status" value="1"/>
</dbReference>
<protein>
    <submittedName>
        <fullName evidence="2">Uncharacterized protein</fullName>
    </submittedName>
</protein>
<evidence type="ECO:0000256" key="1">
    <source>
        <dbReference type="SAM" id="MobiDB-lite"/>
    </source>
</evidence>
<dbReference type="GeneID" id="83215010"/>
<feature type="compositionally biased region" description="Low complexity" evidence="1">
    <location>
        <begin position="183"/>
        <end position="194"/>
    </location>
</feature>
<comment type="caution">
    <text evidence="2">The sequence shown here is derived from an EMBL/GenBank/DDBJ whole genome shotgun (WGS) entry which is preliminary data.</text>
</comment>
<feature type="compositionally biased region" description="Low complexity" evidence="1">
    <location>
        <begin position="150"/>
        <end position="169"/>
    </location>
</feature>
<dbReference type="AlphaFoldDB" id="A0AAD7V0T3"/>
<dbReference type="RefSeq" id="XP_058341668.1">
    <property type="nucleotide sequence ID" value="XM_058487617.1"/>
</dbReference>
<name>A0AAD7V0T3_9FUNG</name>
<sequence length="276" mass="30657">MKWLPNLGPMGVSRNQVVLDWLRQPGNCERFMQAGCRSKRLGAVNENKTEVAGLVCTLLQNAGFRGITPQAVVVKLTSLIKSYKRAHALAASGASEDRVLNACSDYYTLVDHIGIAITASTSTTNNNNNPDSQEVASLASRRVSSRSRIPRPASPQTSETTTTTTTNNNPRPQEEATPEPRPVQRSRPRQPTSRAGNRKWIYIVQSIYKALSMVRKVARARPYNLPPSQHQGQSLNQARRARIEELQAHAALIQQMREAGFTKDEIVSYVQQLLQQ</sequence>
<evidence type="ECO:0000313" key="2">
    <source>
        <dbReference type="EMBL" id="KAJ8656755.1"/>
    </source>
</evidence>
<accession>A0AAD7V0T3</accession>
<gene>
    <name evidence="2" type="ORF">O0I10_007602</name>
</gene>
<dbReference type="EMBL" id="JARTCD010000037">
    <property type="protein sequence ID" value="KAJ8656755.1"/>
    <property type="molecule type" value="Genomic_DNA"/>
</dbReference>
<evidence type="ECO:0000313" key="3">
    <source>
        <dbReference type="Proteomes" id="UP001234581"/>
    </source>
</evidence>
<keyword evidence="3" id="KW-1185">Reference proteome</keyword>